<accession>A0A841L6N7</accession>
<dbReference type="Gene3D" id="3.40.50.1820">
    <property type="entry name" value="alpha/beta hydrolase"/>
    <property type="match status" value="1"/>
</dbReference>
<evidence type="ECO:0000313" key="3">
    <source>
        <dbReference type="Proteomes" id="UP000579281"/>
    </source>
</evidence>
<dbReference type="AlphaFoldDB" id="A0A841L6N7"/>
<dbReference type="PANTHER" id="PTHR43358:SF5">
    <property type="entry name" value="EXPORTED PROTEIN"/>
    <property type="match status" value="1"/>
</dbReference>
<sequence length="303" mass="34902">MIYLLAAIFLMILTLLIGAYYFSNLVIHPKTMDDQEVLQILEEMQYLDLNTVQSLSKEEIWLDSPFGYAMRGWYYSNGLSDKTIILCHGITVNLYHSIKYFQIFYQRGFNVLLYDHRNHGKSGGRFTTLGYYEKQDLITWVDWVFQRTGPHTIIGIHGESMGAATALQHAAIDHRTDFYIADCPFSDLTALLRFRLKADYHLPPFPWLPMASLITYLRTHTFFRDVSPIATVKDIAAPVLFIHGLEDTYIPSEMSMEMYQQKKGYKDILLVEGAKHAKSIVTAPQAYEEKVDAFLKAVTSERI</sequence>
<comment type="caution">
    <text evidence="2">The sequence shown here is derived from an EMBL/GenBank/DDBJ whole genome shotgun (WGS) entry which is preliminary data.</text>
</comment>
<name>A0A841L6N7_9FIRM</name>
<gene>
    <name evidence="2" type="ORF">HNQ80_004927</name>
</gene>
<keyword evidence="3" id="KW-1185">Reference proteome</keyword>
<dbReference type="InterPro" id="IPR052920">
    <property type="entry name" value="DNA-binding_regulatory"/>
</dbReference>
<dbReference type="PANTHER" id="PTHR43358">
    <property type="entry name" value="ALPHA/BETA-HYDROLASE"/>
    <property type="match status" value="1"/>
</dbReference>
<evidence type="ECO:0000313" key="2">
    <source>
        <dbReference type="EMBL" id="MBB6218752.1"/>
    </source>
</evidence>
<dbReference type="InterPro" id="IPR000073">
    <property type="entry name" value="AB_hydrolase_1"/>
</dbReference>
<evidence type="ECO:0000259" key="1">
    <source>
        <dbReference type="Pfam" id="PF00561"/>
    </source>
</evidence>
<dbReference type="Pfam" id="PF00561">
    <property type="entry name" value="Abhydrolase_1"/>
    <property type="match status" value="1"/>
</dbReference>
<dbReference type="Proteomes" id="UP000579281">
    <property type="component" value="Unassembled WGS sequence"/>
</dbReference>
<dbReference type="RefSeq" id="WP_184313503.1">
    <property type="nucleotide sequence ID" value="NZ_JACHEN010000047.1"/>
</dbReference>
<organism evidence="2 3">
    <name type="scientific">Anaerosolibacter carboniphilus</name>
    <dbReference type="NCBI Taxonomy" id="1417629"/>
    <lineage>
        <taxon>Bacteria</taxon>
        <taxon>Bacillati</taxon>
        <taxon>Bacillota</taxon>
        <taxon>Clostridia</taxon>
        <taxon>Peptostreptococcales</taxon>
        <taxon>Thermotaleaceae</taxon>
        <taxon>Anaerosolibacter</taxon>
    </lineage>
</organism>
<proteinExistence type="predicted"/>
<protein>
    <recommendedName>
        <fullName evidence="1">AB hydrolase-1 domain-containing protein</fullName>
    </recommendedName>
</protein>
<reference evidence="2 3" key="1">
    <citation type="submission" date="2020-08" db="EMBL/GenBank/DDBJ databases">
        <title>Genomic Encyclopedia of Type Strains, Phase IV (KMG-IV): sequencing the most valuable type-strain genomes for metagenomic binning, comparative biology and taxonomic classification.</title>
        <authorList>
            <person name="Goeker M."/>
        </authorList>
    </citation>
    <scope>NUCLEOTIDE SEQUENCE [LARGE SCALE GENOMIC DNA]</scope>
    <source>
        <strain evidence="2 3">DSM 103526</strain>
    </source>
</reference>
<feature type="domain" description="AB hydrolase-1" evidence="1">
    <location>
        <begin position="83"/>
        <end position="188"/>
    </location>
</feature>
<dbReference type="EMBL" id="JACHEN010000047">
    <property type="protein sequence ID" value="MBB6218752.1"/>
    <property type="molecule type" value="Genomic_DNA"/>
</dbReference>
<dbReference type="SUPFAM" id="SSF53474">
    <property type="entry name" value="alpha/beta-Hydrolases"/>
    <property type="match status" value="1"/>
</dbReference>
<dbReference type="InterPro" id="IPR029058">
    <property type="entry name" value="AB_hydrolase_fold"/>
</dbReference>